<keyword evidence="3" id="KW-0694">RNA-binding</keyword>
<dbReference type="Pfam" id="PF13041">
    <property type="entry name" value="PPR_2"/>
    <property type="match status" value="4"/>
</dbReference>
<dbReference type="CDD" id="cd22534">
    <property type="entry name" value="KH-II_Era"/>
    <property type="match status" value="1"/>
</dbReference>
<evidence type="ECO:0000313" key="7">
    <source>
        <dbReference type="EMBL" id="KAF4401544.1"/>
    </source>
</evidence>
<feature type="domain" description="DYW" evidence="6">
    <location>
        <begin position="921"/>
        <end position="1013"/>
    </location>
</feature>
<dbReference type="InterPro" id="IPR011990">
    <property type="entry name" value="TPR-like_helical_dom_sf"/>
</dbReference>
<proteinExistence type="inferred from homology"/>
<dbReference type="EMBL" id="JAATIQ010000012">
    <property type="protein sequence ID" value="KAF4401544.1"/>
    <property type="molecule type" value="Genomic_DNA"/>
</dbReference>
<dbReference type="InterPro" id="IPR015946">
    <property type="entry name" value="KH_dom-like_a/b"/>
</dbReference>
<feature type="repeat" description="PPR" evidence="4">
    <location>
        <begin position="706"/>
        <end position="740"/>
    </location>
</feature>
<dbReference type="GO" id="GO:0008270">
    <property type="term" value="F:zinc ion binding"/>
    <property type="evidence" value="ECO:0007669"/>
    <property type="project" value="InterPro"/>
</dbReference>
<feature type="repeat" description="PPR" evidence="4">
    <location>
        <begin position="504"/>
        <end position="538"/>
    </location>
</feature>
<keyword evidence="2" id="KW-0677">Repeat</keyword>
<protein>
    <recommendedName>
        <fullName evidence="9">DYW domain-containing protein</fullName>
    </recommendedName>
</protein>
<dbReference type="FunFam" id="1.25.40.10:FF:000452">
    <property type="entry name" value="pentatricopeptide repeat-containing protein At2g03880, mitochondrial"/>
    <property type="match status" value="1"/>
</dbReference>
<dbReference type="InterPro" id="IPR046849">
    <property type="entry name" value="E2_motif"/>
</dbReference>
<dbReference type="InterPro" id="IPR046848">
    <property type="entry name" value="E_motif"/>
</dbReference>
<dbReference type="FunFam" id="1.25.40.10:FF:000073">
    <property type="entry name" value="Pentatricopeptide repeat-containing protein chloroplastic"/>
    <property type="match status" value="1"/>
</dbReference>
<dbReference type="InterPro" id="IPR004044">
    <property type="entry name" value="KH_dom_type_2"/>
</dbReference>
<dbReference type="Gene3D" id="3.30.300.20">
    <property type="match status" value="1"/>
</dbReference>
<evidence type="ECO:0000256" key="4">
    <source>
        <dbReference type="PROSITE-ProRule" id="PRU00708"/>
    </source>
</evidence>
<dbReference type="Pfam" id="PF07650">
    <property type="entry name" value="KH_2"/>
    <property type="match status" value="1"/>
</dbReference>
<dbReference type="Pfam" id="PF01535">
    <property type="entry name" value="PPR"/>
    <property type="match status" value="4"/>
</dbReference>
<sequence>GLVATSKTSLFSPVPLSCAQAGATASAAGSRNGPYQGPRPSKPITLSLFSLPSPLSLVSLSAAWRRYSAHPGQLRPSPPGPIEQHHGISQSQNTLLFSSFFASSIATPHLISYKTWPTAKDFIQVEIVVEKNSQKIILIRKDGKALQILATAVRLDMENFLQKKVYLKVEVKVKENWRQDEGLLKRIYNTGVRSKGKVAMLKFNSKILNFRYSVNRQLKHIEIKYYSSYIIDGVSSTHSAFDSNRLLNELSKSGRVDEAHQLFNKMLIRDEFTWNTMIAAYSNSGRFSDARQLFEDTPMKSPITWSSLLSGYCRNECEIEAFELFWHMQLEGQMPSQFTLGSVLRLCSTLGLLQRGEQIHGYTIKTRFDLNAFVLTGLVDMYAKCKCISEAEYLFRMSPSSKNHVMWTAMVTGYSQNGESLKAIKCFQEMRIEGVESNHFTFPGILTACAAVNAGLFGAQVHGCIIRIGYGTNVFVQSALVDMYAKCGDLNSAKRALENMGTDDVVSWNSMIGGCVRQGYLKDALILFKEMHARDMKTDHFTYPSILNSFAVLKEIEPAKSVHGLIIKTGFEAYVLVGNSLIDMYAKQGNLVSAYQTFNLILDKDVISWTSLVSGYAHNGSYEKAFELFHEMRVAGVYPDQFVIASVLSACAELTVLEFGQQIHSNCTKSGLRPSLSVDNSLVTMYAKCGCIEEANKVFDSMRVRNVISWTALIVGYAQNGRGKDSLKFYDQMIATGTNPDFITFIGLLFACSHAGLLENGRTYFESMDKVYGIKPGPEHYACMIDLLGRSGKLKEAKRLVNQMTVEPDATVWKALLAACRVHGNVELGEKAADNLLKLEPFNSVAYVLLSNLYSAAGRWDDAAKIRRLMKSMGISKEPGCSWIEMNSQVHRFMSEDRSHPRTTEIYSKLDEIMMLIKEAGYVPDMNFALHDMDEEGKELGLTYHSEKLAIAFGLLTVPPGAPVRIYKNLRVCGDCHTAMKYISSVVIRHIILRDPNCFHHFKDGKCSCGDYW</sequence>
<comment type="similarity">
    <text evidence="1">Belongs to the PPR family. PCMP-H subfamily.</text>
</comment>
<dbReference type="Pfam" id="PF20431">
    <property type="entry name" value="E_motif"/>
    <property type="match status" value="1"/>
</dbReference>
<organism evidence="7 8">
    <name type="scientific">Cannabis sativa</name>
    <name type="common">Hemp</name>
    <name type="synonym">Marijuana</name>
    <dbReference type="NCBI Taxonomy" id="3483"/>
    <lineage>
        <taxon>Eukaryota</taxon>
        <taxon>Viridiplantae</taxon>
        <taxon>Streptophyta</taxon>
        <taxon>Embryophyta</taxon>
        <taxon>Tracheophyta</taxon>
        <taxon>Spermatophyta</taxon>
        <taxon>Magnoliopsida</taxon>
        <taxon>eudicotyledons</taxon>
        <taxon>Gunneridae</taxon>
        <taxon>Pentapetalae</taxon>
        <taxon>rosids</taxon>
        <taxon>fabids</taxon>
        <taxon>Rosales</taxon>
        <taxon>Cannabaceae</taxon>
        <taxon>Cannabis</taxon>
    </lineage>
</organism>
<dbReference type="PROSITE" id="PS51375">
    <property type="entry name" value="PPR"/>
    <property type="match status" value="7"/>
</dbReference>
<feature type="domain" description="KH type-2" evidence="5">
    <location>
        <begin position="124"/>
        <end position="178"/>
    </location>
</feature>
<dbReference type="Pfam" id="PF14432">
    <property type="entry name" value="DYW_deaminase"/>
    <property type="match status" value="1"/>
</dbReference>
<dbReference type="GO" id="GO:0009451">
    <property type="term" value="P:RNA modification"/>
    <property type="evidence" value="ECO:0007669"/>
    <property type="project" value="InterPro"/>
</dbReference>
<evidence type="ECO:0000259" key="5">
    <source>
        <dbReference type="Pfam" id="PF07650"/>
    </source>
</evidence>
<dbReference type="SUPFAM" id="SSF48452">
    <property type="entry name" value="TPR-like"/>
    <property type="match status" value="2"/>
</dbReference>
<feature type="repeat" description="PPR" evidence="4">
    <location>
        <begin position="270"/>
        <end position="300"/>
    </location>
</feature>
<reference evidence="7 8" key="1">
    <citation type="journal article" date="2020" name="bioRxiv">
        <title>Sequence and annotation of 42 cannabis genomes reveals extensive copy number variation in cannabinoid synthesis and pathogen resistance genes.</title>
        <authorList>
            <person name="Mckernan K.J."/>
            <person name="Helbert Y."/>
            <person name="Kane L.T."/>
            <person name="Ebling H."/>
            <person name="Zhang L."/>
            <person name="Liu B."/>
            <person name="Eaton Z."/>
            <person name="Mclaughlin S."/>
            <person name="Kingan S."/>
            <person name="Baybayan P."/>
            <person name="Concepcion G."/>
            <person name="Jordan M."/>
            <person name="Riva A."/>
            <person name="Barbazuk W."/>
            <person name="Harkins T."/>
        </authorList>
    </citation>
    <scope>NUCLEOTIDE SEQUENCE [LARGE SCALE GENOMIC DNA]</scope>
    <source>
        <strain evidence="8">cv. Jamaican Lion 4</strain>
        <tissue evidence="7">Leaf</tissue>
    </source>
</reference>
<dbReference type="Pfam" id="PF20430">
    <property type="entry name" value="Eplus_motif"/>
    <property type="match status" value="1"/>
</dbReference>
<dbReference type="NCBIfam" id="TIGR00756">
    <property type="entry name" value="PPR"/>
    <property type="match status" value="7"/>
</dbReference>
<keyword evidence="8" id="KW-1185">Reference proteome</keyword>
<dbReference type="Proteomes" id="UP000583929">
    <property type="component" value="Unassembled WGS sequence"/>
</dbReference>
<comment type="caution">
    <text evidence="7">The sequence shown here is derived from an EMBL/GenBank/DDBJ whole genome shotgun (WGS) entry which is preliminary data.</text>
</comment>
<dbReference type="GO" id="GO:0003723">
    <property type="term" value="F:RNA binding"/>
    <property type="evidence" value="ECO:0007669"/>
    <property type="project" value="UniProtKB-KW"/>
</dbReference>
<dbReference type="FunFam" id="1.25.40.10:FF:001093">
    <property type="entry name" value="Pentatricopeptide repeat-containing protein At2g34400"/>
    <property type="match status" value="1"/>
</dbReference>
<feature type="repeat" description="PPR" evidence="4">
    <location>
        <begin position="843"/>
        <end position="877"/>
    </location>
</feature>
<feature type="non-terminal residue" evidence="7">
    <location>
        <position position="1013"/>
    </location>
</feature>
<dbReference type="InterPro" id="IPR002885">
    <property type="entry name" value="PPR_rpt"/>
</dbReference>
<evidence type="ECO:0000259" key="6">
    <source>
        <dbReference type="Pfam" id="PF14432"/>
    </source>
</evidence>
<dbReference type="InterPro" id="IPR046960">
    <property type="entry name" value="PPR_At4g14850-like_plant"/>
</dbReference>
<evidence type="ECO:0000256" key="1">
    <source>
        <dbReference type="ARBA" id="ARBA00006643"/>
    </source>
</evidence>
<evidence type="ECO:0000256" key="2">
    <source>
        <dbReference type="ARBA" id="ARBA00022737"/>
    </source>
</evidence>
<gene>
    <name evidence="7" type="ORF">G4B88_001738</name>
</gene>
<evidence type="ECO:0000313" key="8">
    <source>
        <dbReference type="Proteomes" id="UP000583929"/>
    </source>
</evidence>
<dbReference type="SUPFAM" id="SSF54814">
    <property type="entry name" value="Prokaryotic type KH domain (KH-domain type II)"/>
    <property type="match status" value="1"/>
</dbReference>
<feature type="repeat" description="PPR" evidence="4">
    <location>
        <begin position="301"/>
        <end position="335"/>
    </location>
</feature>
<dbReference type="PANTHER" id="PTHR47926:SF517">
    <property type="entry name" value="TETRATRICOPEPTIDE REPEAT-LIKE SUPERFAMILY PROTEIN"/>
    <property type="match status" value="1"/>
</dbReference>
<accession>A0A7J6I1W1</accession>
<dbReference type="InterPro" id="IPR009019">
    <property type="entry name" value="KH_sf_prok-type"/>
</dbReference>
<feature type="repeat" description="PPR" evidence="4">
    <location>
        <begin position="403"/>
        <end position="437"/>
    </location>
</feature>
<evidence type="ECO:0000256" key="3">
    <source>
        <dbReference type="ARBA" id="ARBA00022884"/>
    </source>
</evidence>
<dbReference type="AlphaFoldDB" id="A0A7J6I1W1"/>
<dbReference type="PANTHER" id="PTHR47926">
    <property type="entry name" value="PENTATRICOPEPTIDE REPEAT-CONTAINING PROTEIN"/>
    <property type="match status" value="1"/>
</dbReference>
<feature type="repeat" description="PPR" evidence="4">
    <location>
        <begin position="605"/>
        <end position="639"/>
    </location>
</feature>
<dbReference type="InterPro" id="IPR032867">
    <property type="entry name" value="DYW_dom"/>
</dbReference>
<dbReference type="Gene3D" id="1.25.40.10">
    <property type="entry name" value="Tetratricopeptide repeat domain"/>
    <property type="match status" value="5"/>
</dbReference>
<evidence type="ECO:0008006" key="9">
    <source>
        <dbReference type="Google" id="ProtNLM"/>
    </source>
</evidence>
<dbReference type="FunFam" id="1.25.40.10:FF:000353">
    <property type="entry name" value="Pentatricopeptide repeat-containing protein At4g39530"/>
    <property type="match status" value="1"/>
</dbReference>
<name>A0A7J6I1W1_CANSA</name>